<reference evidence="2" key="1">
    <citation type="submission" date="2016-10" db="EMBL/GenBank/DDBJ databases">
        <title>Sequence of Gallionella enrichment culture.</title>
        <authorList>
            <person name="Poehlein A."/>
            <person name="Muehling M."/>
            <person name="Daniel R."/>
        </authorList>
    </citation>
    <scope>NUCLEOTIDE SEQUENCE</scope>
</reference>
<proteinExistence type="predicted"/>
<evidence type="ECO:0000256" key="1">
    <source>
        <dbReference type="SAM" id="MobiDB-lite"/>
    </source>
</evidence>
<name>A0A1J5RJQ2_9ZZZZ</name>
<dbReference type="AlphaFoldDB" id="A0A1J5RJQ2"/>
<comment type="caution">
    <text evidence="2">The sequence shown here is derived from an EMBL/GenBank/DDBJ whole genome shotgun (WGS) entry which is preliminary data.</text>
</comment>
<gene>
    <name evidence="2" type="ORF">GALL_258840</name>
</gene>
<accession>A0A1J5RJQ2</accession>
<sequence>MSLEKSHPRPRRSGIKYEEERAWVGFYHRVGRDPAIATEVMAQIESDPELKRTYLALYLCCKESLRQHKVRQARNKRIGQFVRWLCHGLFVRPWCGLQKGLRHGSDIAVEFLPEVVKEPALAQVRRLARETEFATARTAFDPQAAQPAANPAPASAEVQVSPVTKKSSAAA</sequence>
<evidence type="ECO:0000313" key="2">
    <source>
        <dbReference type="EMBL" id="OIQ92207.1"/>
    </source>
</evidence>
<feature type="compositionally biased region" description="Polar residues" evidence="1">
    <location>
        <begin position="161"/>
        <end position="171"/>
    </location>
</feature>
<protein>
    <submittedName>
        <fullName evidence="2">Uncharacterized protein</fullName>
    </submittedName>
</protein>
<feature type="region of interest" description="Disordered" evidence="1">
    <location>
        <begin position="138"/>
        <end position="171"/>
    </location>
</feature>
<dbReference type="EMBL" id="MLJW01000238">
    <property type="protein sequence ID" value="OIQ92207.1"/>
    <property type="molecule type" value="Genomic_DNA"/>
</dbReference>
<organism evidence="2">
    <name type="scientific">mine drainage metagenome</name>
    <dbReference type="NCBI Taxonomy" id="410659"/>
    <lineage>
        <taxon>unclassified sequences</taxon>
        <taxon>metagenomes</taxon>
        <taxon>ecological metagenomes</taxon>
    </lineage>
</organism>
<feature type="compositionally biased region" description="Low complexity" evidence="1">
    <location>
        <begin position="138"/>
        <end position="156"/>
    </location>
</feature>